<reference evidence="2 3" key="2">
    <citation type="submission" date="2018-10" db="EMBL/GenBank/DDBJ databases">
        <authorList>
            <consortium name="Pathogen Informatics"/>
        </authorList>
    </citation>
    <scope>NUCLEOTIDE SEQUENCE [LARGE SCALE GENOMIC DNA]</scope>
</reference>
<dbReference type="EMBL" id="UXUI01007189">
    <property type="protein sequence ID" value="VDD86111.1"/>
    <property type="molecule type" value="Genomic_DNA"/>
</dbReference>
<feature type="transmembrane region" description="Helical" evidence="1">
    <location>
        <begin position="56"/>
        <end position="82"/>
    </location>
</feature>
<dbReference type="WBParaSite" id="EVEC_0000154601-mRNA-1">
    <property type="protein sequence ID" value="EVEC_0000154601-mRNA-1"/>
    <property type="gene ID" value="EVEC_0000154601"/>
</dbReference>
<evidence type="ECO:0000256" key="1">
    <source>
        <dbReference type="SAM" id="Phobius"/>
    </source>
</evidence>
<gene>
    <name evidence="2" type="ORF">EVEC_LOCUS1254</name>
</gene>
<proteinExistence type="predicted"/>
<keyword evidence="1" id="KW-1133">Transmembrane helix</keyword>
<reference evidence="4" key="1">
    <citation type="submission" date="2017-02" db="UniProtKB">
        <authorList>
            <consortium name="WormBaseParasite"/>
        </authorList>
    </citation>
    <scope>IDENTIFICATION</scope>
</reference>
<dbReference type="AlphaFoldDB" id="A0A0N4UVR5"/>
<dbReference type="OrthoDB" id="5840564at2759"/>
<sequence length="143" mass="16659">MVSSAVKVVSILITYLNDGTTEIEYFIYDGFKTMKLNQRIFDDFFRIKKIKEVDDILWFCTFALTCWYFDLPIQLLSIIWVWNSSDSDQFNHFIAFTKTLLTSRMLQQMAVLPSSMEIMADMDDFHFVCHAHVLNCTGIANLG</sequence>
<evidence type="ECO:0000313" key="3">
    <source>
        <dbReference type="Proteomes" id="UP000274131"/>
    </source>
</evidence>
<keyword evidence="3" id="KW-1185">Reference proteome</keyword>
<name>A0A0N4UVR5_ENTVE</name>
<organism evidence="4">
    <name type="scientific">Enterobius vermicularis</name>
    <name type="common">Human pinworm</name>
    <dbReference type="NCBI Taxonomy" id="51028"/>
    <lineage>
        <taxon>Eukaryota</taxon>
        <taxon>Metazoa</taxon>
        <taxon>Ecdysozoa</taxon>
        <taxon>Nematoda</taxon>
        <taxon>Chromadorea</taxon>
        <taxon>Rhabditida</taxon>
        <taxon>Spirurina</taxon>
        <taxon>Oxyuridomorpha</taxon>
        <taxon>Oxyuroidea</taxon>
        <taxon>Oxyuridae</taxon>
        <taxon>Enterobius</taxon>
    </lineage>
</organism>
<protein>
    <submittedName>
        <fullName evidence="4">Innexin</fullName>
    </submittedName>
</protein>
<evidence type="ECO:0000313" key="4">
    <source>
        <dbReference type="WBParaSite" id="EVEC_0000154601-mRNA-1"/>
    </source>
</evidence>
<accession>A0A0N4UVR5</accession>
<keyword evidence="1" id="KW-0472">Membrane</keyword>
<keyword evidence="1" id="KW-0812">Transmembrane</keyword>
<dbReference type="Proteomes" id="UP000274131">
    <property type="component" value="Unassembled WGS sequence"/>
</dbReference>
<evidence type="ECO:0000313" key="2">
    <source>
        <dbReference type="EMBL" id="VDD86111.1"/>
    </source>
</evidence>